<dbReference type="EMBL" id="RCZC01000004">
    <property type="protein sequence ID" value="TPG52188.1"/>
    <property type="molecule type" value="Genomic_DNA"/>
</dbReference>
<keyword evidence="3" id="KW-1185">Reference proteome</keyword>
<feature type="region of interest" description="Disordered" evidence="1">
    <location>
        <begin position="1"/>
        <end position="24"/>
    </location>
</feature>
<dbReference type="AlphaFoldDB" id="A0A502FRP0"/>
<accession>A0A502FRP0</accession>
<reference evidence="2 3" key="1">
    <citation type="journal article" date="2019" name="Environ. Microbiol.">
        <title>Species interactions and distinct microbial communities in high Arctic permafrost affected cryosols are associated with the CH4 and CO2 gas fluxes.</title>
        <authorList>
            <person name="Altshuler I."/>
            <person name="Hamel J."/>
            <person name="Turney S."/>
            <person name="Magnuson E."/>
            <person name="Levesque R."/>
            <person name="Greer C."/>
            <person name="Whyte L.G."/>
        </authorList>
    </citation>
    <scope>NUCLEOTIDE SEQUENCE [LARGE SCALE GENOMIC DNA]</scope>
    <source>
        <strain evidence="2 3">E6.1</strain>
    </source>
</reference>
<gene>
    <name evidence="2" type="ORF">EAH76_15940</name>
</gene>
<dbReference type="Proteomes" id="UP000319931">
    <property type="component" value="Unassembled WGS sequence"/>
</dbReference>
<evidence type="ECO:0000256" key="1">
    <source>
        <dbReference type="SAM" id="MobiDB-lite"/>
    </source>
</evidence>
<evidence type="ECO:0000313" key="2">
    <source>
        <dbReference type="EMBL" id="TPG52188.1"/>
    </source>
</evidence>
<organism evidence="2 3">
    <name type="scientific">Sphingomonas glacialis</name>
    <dbReference type="NCBI Taxonomy" id="658225"/>
    <lineage>
        <taxon>Bacteria</taxon>
        <taxon>Pseudomonadati</taxon>
        <taxon>Pseudomonadota</taxon>
        <taxon>Alphaproteobacteria</taxon>
        <taxon>Sphingomonadales</taxon>
        <taxon>Sphingomonadaceae</taxon>
        <taxon>Sphingomonas</taxon>
    </lineage>
</organism>
<sequence length="74" mass="8033">MAMLRMALTGEGNGESRTITTKPKASTDTMNICVVLKVRPNNTKQSAAAMKPRPIRHIADAAVFLLRNVKQVAP</sequence>
<feature type="compositionally biased region" description="Polar residues" evidence="1">
    <location>
        <begin position="15"/>
        <end position="24"/>
    </location>
</feature>
<name>A0A502FRP0_9SPHN</name>
<proteinExistence type="predicted"/>
<evidence type="ECO:0000313" key="3">
    <source>
        <dbReference type="Proteomes" id="UP000319931"/>
    </source>
</evidence>
<protein>
    <submittedName>
        <fullName evidence="2">Uncharacterized protein</fullName>
    </submittedName>
</protein>
<comment type="caution">
    <text evidence="2">The sequence shown here is derived from an EMBL/GenBank/DDBJ whole genome shotgun (WGS) entry which is preliminary data.</text>
</comment>